<dbReference type="EMBL" id="JAUSVV010000008">
    <property type="protein sequence ID" value="MDQ0443938.1"/>
    <property type="molecule type" value="Genomic_DNA"/>
</dbReference>
<evidence type="ECO:0000313" key="2">
    <source>
        <dbReference type="Proteomes" id="UP001236369"/>
    </source>
</evidence>
<reference evidence="1 2" key="1">
    <citation type="submission" date="2023-07" db="EMBL/GenBank/DDBJ databases">
        <title>Genomic Encyclopedia of Type Strains, Phase IV (KMG-IV): sequencing the most valuable type-strain genomes for metagenomic binning, comparative biology and taxonomic classification.</title>
        <authorList>
            <person name="Goeker M."/>
        </authorList>
    </citation>
    <scope>NUCLEOTIDE SEQUENCE [LARGE SCALE GENOMIC DNA]</scope>
    <source>
        <strain evidence="1 2">DSM 19562</strain>
    </source>
</reference>
<proteinExistence type="predicted"/>
<dbReference type="RefSeq" id="WP_238248486.1">
    <property type="nucleotide sequence ID" value="NZ_BPQX01000018.1"/>
</dbReference>
<protein>
    <recommendedName>
        <fullName evidence="3">DUF1330 domain-containing protein</fullName>
    </recommendedName>
</protein>
<dbReference type="Proteomes" id="UP001236369">
    <property type="component" value="Unassembled WGS sequence"/>
</dbReference>
<keyword evidence="2" id="KW-1185">Reference proteome</keyword>
<organism evidence="1 2">
    <name type="scientific">Methylobacterium persicinum</name>
    <dbReference type="NCBI Taxonomy" id="374426"/>
    <lineage>
        <taxon>Bacteria</taxon>
        <taxon>Pseudomonadati</taxon>
        <taxon>Pseudomonadota</taxon>
        <taxon>Alphaproteobacteria</taxon>
        <taxon>Hyphomicrobiales</taxon>
        <taxon>Methylobacteriaceae</taxon>
        <taxon>Methylobacterium</taxon>
    </lineage>
</organism>
<name>A0ABU0HQ09_9HYPH</name>
<accession>A0ABU0HQ09</accession>
<evidence type="ECO:0000313" key="1">
    <source>
        <dbReference type="EMBL" id="MDQ0443938.1"/>
    </source>
</evidence>
<evidence type="ECO:0008006" key="3">
    <source>
        <dbReference type="Google" id="ProtNLM"/>
    </source>
</evidence>
<gene>
    <name evidence="1" type="ORF">QO016_003444</name>
</gene>
<comment type="caution">
    <text evidence="1">The sequence shown here is derived from an EMBL/GenBank/DDBJ whole genome shotgun (WGS) entry which is preliminary data.</text>
</comment>
<sequence length="103" mass="10666">MIDVIEAVKKAEPTLGPYVLVLRGDARALAAPDRLSPDAQAWIDAHAPGARLAQVGVMLSPYPGASPAPRTLSVAAFADSRQLAAFATAWTADPLDEDETAAG</sequence>